<keyword evidence="4 6" id="KW-0378">Hydrolase</keyword>
<evidence type="ECO:0000313" key="10">
    <source>
        <dbReference type="Proteomes" id="UP000306635"/>
    </source>
</evidence>
<feature type="signal peptide" evidence="7">
    <location>
        <begin position="1"/>
        <end position="22"/>
    </location>
</feature>
<comment type="catalytic activity">
    <reaction evidence="1 6">
        <text>a beta-lactam + H2O = a substituted beta-amino acid</text>
        <dbReference type="Rhea" id="RHEA:20401"/>
        <dbReference type="ChEBI" id="CHEBI:15377"/>
        <dbReference type="ChEBI" id="CHEBI:35627"/>
        <dbReference type="ChEBI" id="CHEBI:140347"/>
        <dbReference type="EC" id="3.5.2.6"/>
    </reaction>
</comment>
<keyword evidence="7" id="KW-0732">Signal</keyword>
<proteinExistence type="inferred from homology"/>
<dbReference type="SUPFAM" id="SSF56601">
    <property type="entry name" value="beta-lactamase/transpeptidase-like"/>
    <property type="match status" value="1"/>
</dbReference>
<dbReference type="Pfam" id="PF00144">
    <property type="entry name" value="Beta-lactamase"/>
    <property type="match status" value="1"/>
</dbReference>
<dbReference type="Gene3D" id="3.40.710.10">
    <property type="entry name" value="DD-peptidase/beta-lactamase superfamily"/>
    <property type="match status" value="1"/>
</dbReference>
<evidence type="ECO:0000259" key="8">
    <source>
        <dbReference type="Pfam" id="PF00144"/>
    </source>
</evidence>
<dbReference type="NCBIfam" id="NF033085">
    <property type="entry name" value="bla_class_C"/>
    <property type="match status" value="1"/>
</dbReference>
<feature type="chain" id="PRO_5024326506" description="Beta-lactamase" evidence="7">
    <location>
        <begin position="23"/>
        <end position="380"/>
    </location>
</feature>
<reference evidence="9 10" key="1">
    <citation type="submission" date="2019-04" db="EMBL/GenBank/DDBJ databases">
        <authorList>
            <person name="Li M."/>
        </authorList>
    </citation>
    <scope>NUCLEOTIDE SEQUENCE [LARGE SCALE GENOMIC DNA]</scope>
    <source>
        <strain evidence="9 10">LAM1902</strain>
    </source>
</reference>
<comment type="similarity">
    <text evidence="2 6">Belongs to the class-C beta-lactamase family.</text>
</comment>
<dbReference type="InterPro" id="IPR058136">
    <property type="entry name" value="AmpC"/>
</dbReference>
<comment type="caution">
    <text evidence="9">The sequence shown here is derived from an EMBL/GenBank/DDBJ whole genome shotgun (WGS) entry which is preliminary data.</text>
</comment>
<evidence type="ECO:0000313" key="9">
    <source>
        <dbReference type="EMBL" id="TLX79479.1"/>
    </source>
</evidence>
<dbReference type="PROSITE" id="PS00336">
    <property type="entry name" value="BETA_LACTAMASE_C"/>
    <property type="match status" value="1"/>
</dbReference>
<feature type="domain" description="Beta-lactamase-related" evidence="8">
    <location>
        <begin position="31"/>
        <end position="377"/>
    </location>
</feature>
<dbReference type="GO" id="GO:0030288">
    <property type="term" value="C:outer membrane-bounded periplasmic space"/>
    <property type="evidence" value="ECO:0007669"/>
    <property type="project" value="InterPro"/>
</dbReference>
<evidence type="ECO:0000256" key="1">
    <source>
        <dbReference type="ARBA" id="ARBA00001526"/>
    </source>
</evidence>
<evidence type="ECO:0000256" key="3">
    <source>
        <dbReference type="ARBA" id="ARBA00012865"/>
    </source>
</evidence>
<dbReference type="GO" id="GO:0008800">
    <property type="term" value="F:beta-lactamase activity"/>
    <property type="evidence" value="ECO:0007669"/>
    <property type="project" value="UniProtKB-UniRule"/>
</dbReference>
<dbReference type="GO" id="GO:0017001">
    <property type="term" value="P:antibiotic catabolic process"/>
    <property type="evidence" value="ECO:0007669"/>
    <property type="project" value="InterPro"/>
</dbReference>
<accession>A0A5R9RB51</accession>
<evidence type="ECO:0000256" key="2">
    <source>
        <dbReference type="ARBA" id="ARBA00007840"/>
    </source>
</evidence>
<dbReference type="PANTHER" id="PTHR46825">
    <property type="entry name" value="D-ALANYL-D-ALANINE-CARBOXYPEPTIDASE/ENDOPEPTIDASE AMPH"/>
    <property type="match status" value="1"/>
</dbReference>
<organism evidence="9 10">
    <name type="scientific">Pseudomonas nicosulfuronedens</name>
    <dbReference type="NCBI Taxonomy" id="2571105"/>
    <lineage>
        <taxon>Bacteria</taxon>
        <taxon>Pseudomonadati</taxon>
        <taxon>Pseudomonadota</taxon>
        <taxon>Gammaproteobacteria</taxon>
        <taxon>Pseudomonadales</taxon>
        <taxon>Pseudomonadaceae</taxon>
        <taxon>Pseudomonas</taxon>
    </lineage>
</organism>
<dbReference type="EMBL" id="SWDV01000005">
    <property type="protein sequence ID" value="TLX79479.1"/>
    <property type="molecule type" value="Genomic_DNA"/>
</dbReference>
<gene>
    <name evidence="9" type="ORF">FAS41_07340</name>
</gene>
<evidence type="ECO:0000256" key="7">
    <source>
        <dbReference type="SAM" id="SignalP"/>
    </source>
</evidence>
<dbReference type="OrthoDB" id="5377431at2"/>
<name>A0A5R9RB51_9PSED</name>
<dbReference type="GO" id="GO:0046677">
    <property type="term" value="P:response to antibiotic"/>
    <property type="evidence" value="ECO:0007669"/>
    <property type="project" value="UniProtKB-UniRule"/>
</dbReference>
<dbReference type="InterPro" id="IPR050491">
    <property type="entry name" value="AmpC-like"/>
</dbReference>
<dbReference type="InterPro" id="IPR001586">
    <property type="entry name" value="Beta-lactam_class-C_AS"/>
</dbReference>
<dbReference type="EC" id="3.5.2.6" evidence="3 6"/>
<dbReference type="InterPro" id="IPR012338">
    <property type="entry name" value="Beta-lactam/transpept-like"/>
</dbReference>
<sequence length="380" mass="41725">MHRNAPLALAVLPLLIASFAQAAPPDFDAKVNKLAQQVMREQNIAGLAIGVTDHGEQRFYNFGVASKESKQPVSSDTLFEIGSVSKTFTATLAGFAQAAGKLKLADSPTRYLKELRGSALDKVTLLQLATHVTGGFPLQLPEDVKTPQQLTDYYRTWQPQYPANTQRTYANPSIGLLGIATAHALDVPFKTAMQRNIFAPLGLSNTHIDVPVTRQGIYARGYDKDDAPVRVNPDQIADEAYGVKSSSRDLLRFVQIQLGEVKLGDKLRSAVDATRTGYYQVGPMTQDLAWEQYAYPPKLAELQQYNGPSMVLESQPVTALRKPLPPQQDVWVNKTGATGGFGAYVAFIPSKQRGIVILANRNYPNEVRVKLAWDILSKLN</sequence>
<dbReference type="AlphaFoldDB" id="A0A5R9RB51"/>
<keyword evidence="10" id="KW-1185">Reference proteome</keyword>
<protein>
    <recommendedName>
        <fullName evidence="3 6">Beta-lactamase</fullName>
        <ecNumber evidence="3 6">3.5.2.6</ecNumber>
    </recommendedName>
</protein>
<keyword evidence="5 6" id="KW-0046">Antibiotic resistance</keyword>
<evidence type="ECO:0000256" key="4">
    <source>
        <dbReference type="ARBA" id="ARBA00022801"/>
    </source>
</evidence>
<dbReference type="InterPro" id="IPR001466">
    <property type="entry name" value="Beta-lactam-related"/>
</dbReference>
<dbReference type="RefSeq" id="WP_138520945.1">
    <property type="nucleotide sequence ID" value="NZ_JAOCBK010000008.1"/>
</dbReference>
<dbReference type="Proteomes" id="UP000306635">
    <property type="component" value="Unassembled WGS sequence"/>
</dbReference>
<dbReference type="PANTHER" id="PTHR46825:SF8">
    <property type="entry name" value="BETA-LACTAMASE-RELATED"/>
    <property type="match status" value="1"/>
</dbReference>
<evidence type="ECO:0000256" key="6">
    <source>
        <dbReference type="RuleBase" id="RU361140"/>
    </source>
</evidence>
<evidence type="ECO:0000256" key="5">
    <source>
        <dbReference type="ARBA" id="ARBA00023251"/>
    </source>
</evidence>